<name>A0A5C0XS19_PYRFU</name>
<organism evidence="3 4">
    <name type="scientific">Pyrococcus furiosus (strain ATCC 43587 / DSM 3638 / JCM 8422 / Vc1)</name>
    <dbReference type="NCBI Taxonomy" id="186497"/>
    <lineage>
        <taxon>Archaea</taxon>
        <taxon>Methanobacteriati</taxon>
        <taxon>Methanobacteriota</taxon>
        <taxon>Thermococci</taxon>
        <taxon>Thermococcales</taxon>
        <taxon>Thermococcaceae</taxon>
        <taxon>Pyrococcus</taxon>
    </lineage>
</organism>
<dbReference type="Pfam" id="PF13424">
    <property type="entry name" value="TPR_12"/>
    <property type="match status" value="2"/>
</dbReference>
<dbReference type="InterPro" id="IPR011990">
    <property type="entry name" value="TPR-like_helical_dom_sf"/>
</dbReference>
<evidence type="ECO:0000313" key="3">
    <source>
        <dbReference type="EMBL" id="QEK79561.1"/>
    </source>
</evidence>
<dbReference type="PANTHER" id="PTHR10098:SF108">
    <property type="entry name" value="TETRATRICOPEPTIDE REPEAT PROTEIN 28"/>
    <property type="match status" value="1"/>
</dbReference>
<dbReference type="OrthoDB" id="85636at2157"/>
<evidence type="ECO:0000256" key="2">
    <source>
        <dbReference type="SAM" id="Coils"/>
    </source>
</evidence>
<feature type="repeat" description="TPR" evidence="1">
    <location>
        <begin position="170"/>
        <end position="203"/>
    </location>
</feature>
<dbReference type="SUPFAM" id="SSF48452">
    <property type="entry name" value="TPR-like"/>
    <property type="match status" value="1"/>
</dbReference>
<accession>A0A5C0XS19</accession>
<keyword evidence="1" id="KW-0802">TPR repeat</keyword>
<dbReference type="PROSITE" id="PS50005">
    <property type="entry name" value="TPR"/>
    <property type="match status" value="2"/>
</dbReference>
<dbReference type="RefSeq" id="WP_011013108.1">
    <property type="nucleotide sequence ID" value="NC_003413.1"/>
</dbReference>
<dbReference type="EMBL" id="CP023154">
    <property type="protein sequence ID" value="QEK79561.1"/>
    <property type="molecule type" value="Genomic_DNA"/>
</dbReference>
<dbReference type="InterPro" id="IPR019734">
    <property type="entry name" value="TPR_rpt"/>
</dbReference>
<dbReference type="PANTHER" id="PTHR10098">
    <property type="entry name" value="RAPSYN-RELATED"/>
    <property type="match status" value="1"/>
</dbReference>
<keyword evidence="2" id="KW-0175">Coiled coil</keyword>
<sequence>MVEEKIKEAIKNRDCETILELLDEYLEQIEDEEKLREALKEIGEAAVECEDFDIIHEISHLYEHLGEPEKGIELYKKIVERRKGDKEKYAEALYYLAEEYEHMGMPEEALKIYQELLEIEKELGNEREIALTLANIAVVKDELGEADEAIKLMSEAKDIFEKINDTKNYHIALIDLAHFYYELGEYEKAMQIIEEVLRNPLDDEIEVHGRLVESEIHSALENYKKAALSLRNALLRSGDDEYLFETAFEAVLEFIEELYNEEKYAELKEVASLFAELFEDDTKFFFQAIEKLAEWKLGKEEAKKEFEELYNKIENEEMKEFLDELKKPKVNLSL</sequence>
<gene>
    <name evidence="3" type="ORF">PFDSM3638_09900</name>
</gene>
<dbReference type="GeneID" id="41713788"/>
<dbReference type="GeneID" id="13301214"/>
<dbReference type="Proteomes" id="UP000324354">
    <property type="component" value="Chromosome"/>
</dbReference>
<feature type="coiled-coil region" evidence="2">
    <location>
        <begin position="15"/>
        <end position="42"/>
    </location>
</feature>
<dbReference type="AlphaFoldDB" id="A0A5C0XS19"/>
<dbReference type="Gene3D" id="1.25.40.10">
    <property type="entry name" value="Tetratricopeptide repeat domain"/>
    <property type="match status" value="1"/>
</dbReference>
<feature type="repeat" description="TPR" evidence="1">
    <location>
        <begin position="90"/>
        <end position="123"/>
    </location>
</feature>
<feature type="coiled-coil region" evidence="2">
    <location>
        <begin position="292"/>
        <end position="319"/>
    </location>
</feature>
<proteinExistence type="predicted"/>
<evidence type="ECO:0000313" key="4">
    <source>
        <dbReference type="Proteomes" id="UP000324354"/>
    </source>
</evidence>
<evidence type="ECO:0000256" key="1">
    <source>
        <dbReference type="PROSITE-ProRule" id="PRU00339"/>
    </source>
</evidence>
<protein>
    <submittedName>
        <fullName evidence="3">Tetratricopeptide repeat protein</fullName>
    </submittedName>
</protein>
<reference evidence="3 4" key="1">
    <citation type="submission" date="2017-08" db="EMBL/GenBank/DDBJ databases">
        <title>Resequencing and Reannotation of the genome of Pyrococcus furiosus type strain DSM3638.</title>
        <authorList>
            <person name="Reichelt R.M."/>
            <person name="Bunk B."/>
        </authorList>
    </citation>
    <scope>NUCLEOTIDE SEQUENCE [LARGE SCALE GENOMIC DNA]</scope>
    <source>
        <strain evidence="3 4">DSM 3638</strain>
    </source>
</reference>
<dbReference type="SMART" id="SM00028">
    <property type="entry name" value="TPR"/>
    <property type="match status" value="4"/>
</dbReference>